<evidence type="ECO:0000313" key="2">
    <source>
        <dbReference type="Proteomes" id="UP000299102"/>
    </source>
</evidence>
<name>A0A4C1TKA7_EUMVA</name>
<keyword evidence="2" id="KW-1185">Reference proteome</keyword>
<evidence type="ECO:0000313" key="1">
    <source>
        <dbReference type="EMBL" id="GBP13808.1"/>
    </source>
</evidence>
<protein>
    <submittedName>
        <fullName evidence="1">Uncharacterized protein</fullName>
    </submittedName>
</protein>
<accession>A0A4C1TKA7</accession>
<proteinExistence type="predicted"/>
<reference evidence="1 2" key="1">
    <citation type="journal article" date="2019" name="Commun. Biol.">
        <title>The bagworm genome reveals a unique fibroin gene that provides high tensile strength.</title>
        <authorList>
            <person name="Kono N."/>
            <person name="Nakamura H."/>
            <person name="Ohtoshi R."/>
            <person name="Tomita M."/>
            <person name="Numata K."/>
            <person name="Arakawa K."/>
        </authorList>
    </citation>
    <scope>NUCLEOTIDE SEQUENCE [LARGE SCALE GENOMIC DNA]</scope>
</reference>
<gene>
    <name evidence="1" type="ORF">EVAR_72930_1</name>
</gene>
<sequence>MAISVNIQHAKRATHDVFGANGPCRVFCESLNAVIGGHETARTAQATNYITDPARPPALLNDLYKPCSPALWRHLLLVRVYCWRFENGEIRVILNNRKKTLYYA</sequence>
<dbReference type="EMBL" id="BGZK01005380">
    <property type="protein sequence ID" value="GBP13808.1"/>
    <property type="molecule type" value="Genomic_DNA"/>
</dbReference>
<organism evidence="1 2">
    <name type="scientific">Eumeta variegata</name>
    <name type="common">Bagworm moth</name>
    <name type="synonym">Eumeta japonica</name>
    <dbReference type="NCBI Taxonomy" id="151549"/>
    <lineage>
        <taxon>Eukaryota</taxon>
        <taxon>Metazoa</taxon>
        <taxon>Ecdysozoa</taxon>
        <taxon>Arthropoda</taxon>
        <taxon>Hexapoda</taxon>
        <taxon>Insecta</taxon>
        <taxon>Pterygota</taxon>
        <taxon>Neoptera</taxon>
        <taxon>Endopterygota</taxon>
        <taxon>Lepidoptera</taxon>
        <taxon>Glossata</taxon>
        <taxon>Ditrysia</taxon>
        <taxon>Tineoidea</taxon>
        <taxon>Psychidae</taxon>
        <taxon>Oiketicinae</taxon>
        <taxon>Eumeta</taxon>
    </lineage>
</organism>
<comment type="caution">
    <text evidence="1">The sequence shown here is derived from an EMBL/GenBank/DDBJ whole genome shotgun (WGS) entry which is preliminary data.</text>
</comment>
<dbReference type="AlphaFoldDB" id="A0A4C1TKA7"/>
<dbReference type="Proteomes" id="UP000299102">
    <property type="component" value="Unassembled WGS sequence"/>
</dbReference>